<organism evidence="2 3">
    <name type="scientific">Helianthus annuus</name>
    <name type="common">Common sunflower</name>
    <dbReference type="NCBI Taxonomy" id="4232"/>
    <lineage>
        <taxon>Eukaryota</taxon>
        <taxon>Viridiplantae</taxon>
        <taxon>Streptophyta</taxon>
        <taxon>Embryophyta</taxon>
        <taxon>Tracheophyta</taxon>
        <taxon>Spermatophyta</taxon>
        <taxon>Magnoliopsida</taxon>
        <taxon>eudicotyledons</taxon>
        <taxon>Gunneridae</taxon>
        <taxon>Pentapetalae</taxon>
        <taxon>asterids</taxon>
        <taxon>campanulids</taxon>
        <taxon>Asterales</taxon>
        <taxon>Asteraceae</taxon>
        <taxon>Asteroideae</taxon>
        <taxon>Heliantheae alliance</taxon>
        <taxon>Heliantheae</taxon>
        <taxon>Helianthus</taxon>
    </lineage>
</organism>
<dbReference type="Gramene" id="mRNA:HanXRQr2_Chr16g0752031">
    <property type="protein sequence ID" value="mRNA:HanXRQr2_Chr16g0752031"/>
    <property type="gene ID" value="HanXRQr2_Chr16g0752031"/>
</dbReference>
<reference evidence="1 3" key="1">
    <citation type="journal article" date="2017" name="Nature">
        <title>The sunflower genome provides insights into oil metabolism, flowering and Asterid evolution.</title>
        <authorList>
            <person name="Badouin H."/>
            <person name="Gouzy J."/>
            <person name="Grassa C.J."/>
            <person name="Murat F."/>
            <person name="Staton S.E."/>
            <person name="Cottret L."/>
            <person name="Lelandais-Briere C."/>
            <person name="Owens G.L."/>
            <person name="Carrere S."/>
            <person name="Mayjonade B."/>
            <person name="Legrand L."/>
            <person name="Gill N."/>
            <person name="Kane N.C."/>
            <person name="Bowers J.E."/>
            <person name="Hubner S."/>
            <person name="Bellec A."/>
            <person name="Berard A."/>
            <person name="Berges H."/>
            <person name="Blanchet N."/>
            <person name="Boniface M.C."/>
            <person name="Brunel D."/>
            <person name="Catrice O."/>
            <person name="Chaidir N."/>
            <person name="Claudel C."/>
            <person name="Donnadieu C."/>
            <person name="Faraut T."/>
            <person name="Fievet G."/>
            <person name="Helmstetter N."/>
            <person name="King M."/>
            <person name="Knapp S.J."/>
            <person name="Lai Z."/>
            <person name="Le Paslier M.C."/>
            <person name="Lippi Y."/>
            <person name="Lorenzon L."/>
            <person name="Mandel J.R."/>
            <person name="Marage G."/>
            <person name="Marchand G."/>
            <person name="Marquand E."/>
            <person name="Bret-Mestries E."/>
            <person name="Morien E."/>
            <person name="Nambeesan S."/>
            <person name="Nguyen T."/>
            <person name="Pegot-Espagnet P."/>
            <person name="Pouilly N."/>
            <person name="Raftis F."/>
            <person name="Sallet E."/>
            <person name="Schiex T."/>
            <person name="Thomas J."/>
            <person name="Vandecasteele C."/>
            <person name="Vares D."/>
            <person name="Vear F."/>
            <person name="Vautrin S."/>
            <person name="Crespi M."/>
            <person name="Mangin B."/>
            <person name="Burke J.M."/>
            <person name="Salse J."/>
            <person name="Munos S."/>
            <person name="Vincourt P."/>
            <person name="Rieseberg L.H."/>
            <person name="Langlade N.B."/>
        </authorList>
    </citation>
    <scope>NUCLEOTIDE SEQUENCE [LARGE SCALE GENOMIC DNA]</scope>
    <source>
        <strain evidence="3">cv. SF193</strain>
        <tissue evidence="1">Leaves</tissue>
    </source>
</reference>
<dbReference type="InParanoid" id="A0A251RZB2"/>
<gene>
    <name evidence="2" type="ORF">HannXRQ_Chr16g0514901</name>
    <name evidence="1" type="ORF">HanXRQr2_Chr16g0752031</name>
</gene>
<reference evidence="1" key="3">
    <citation type="submission" date="2020-06" db="EMBL/GenBank/DDBJ databases">
        <title>Helianthus annuus Genome sequencing and assembly Release 2.</title>
        <authorList>
            <person name="Gouzy J."/>
            <person name="Langlade N."/>
            <person name="Munos S."/>
        </authorList>
    </citation>
    <scope>NUCLEOTIDE SEQUENCE</scope>
    <source>
        <tissue evidence="1">Leaves</tissue>
    </source>
</reference>
<sequence>MTRGGFATTIKTLLLRRSKSITPKGVVVRFMNKVARWDECYVDEHEVQSFQHNIQLQDNKYKEHDEGCWIPHPRTGIHYPKGHEWVMKDVPDGAARFDYNYWLRNGDHDR</sequence>
<dbReference type="EMBL" id="CM007905">
    <property type="protein sequence ID" value="OTF91797.1"/>
    <property type="molecule type" value="Genomic_DNA"/>
</dbReference>
<dbReference type="EMBL" id="MNCJ02000331">
    <property type="protein sequence ID" value="KAF5760314.1"/>
    <property type="molecule type" value="Genomic_DNA"/>
</dbReference>
<evidence type="ECO:0008006" key="4">
    <source>
        <dbReference type="Google" id="ProtNLM"/>
    </source>
</evidence>
<protein>
    <recommendedName>
        <fullName evidence="4">Late embryogenesis abundant protein, LEA5-type</fullName>
    </recommendedName>
</protein>
<dbReference type="PANTHER" id="PTHR35109:SF1">
    <property type="entry name" value="GLUTAMATE RACEMASE"/>
    <property type="match status" value="1"/>
</dbReference>
<reference evidence="2" key="2">
    <citation type="submission" date="2017-02" db="EMBL/GenBank/DDBJ databases">
        <title>Sunflower complete genome.</title>
        <authorList>
            <person name="Langlade N."/>
            <person name="Munos S."/>
        </authorList>
    </citation>
    <scope>NUCLEOTIDE SEQUENCE [LARGE SCALE GENOMIC DNA]</scope>
    <source>
        <tissue evidence="2">Leaves</tissue>
    </source>
</reference>
<evidence type="ECO:0000313" key="3">
    <source>
        <dbReference type="Proteomes" id="UP000215914"/>
    </source>
</evidence>
<keyword evidence="3" id="KW-1185">Reference proteome</keyword>
<evidence type="ECO:0000313" key="2">
    <source>
        <dbReference type="EMBL" id="OTF91797.1"/>
    </source>
</evidence>
<dbReference type="AlphaFoldDB" id="A0A251RZB2"/>
<dbReference type="OrthoDB" id="1930788at2759"/>
<dbReference type="Proteomes" id="UP000215914">
    <property type="component" value="Chromosome 16"/>
</dbReference>
<proteinExistence type="predicted"/>
<evidence type="ECO:0000313" key="1">
    <source>
        <dbReference type="EMBL" id="KAF5760314.1"/>
    </source>
</evidence>
<accession>A0A251RZB2</accession>
<name>A0A251RZB2_HELAN</name>
<dbReference type="PANTHER" id="PTHR35109">
    <property type="entry name" value="GLUTAMATE RACEMASE"/>
    <property type="match status" value="1"/>
</dbReference>